<dbReference type="EMBL" id="JAAVJB010000013">
    <property type="protein sequence ID" value="NJP65345.1"/>
    <property type="molecule type" value="Genomic_DNA"/>
</dbReference>
<evidence type="ECO:0000313" key="3">
    <source>
        <dbReference type="Proteomes" id="UP000746503"/>
    </source>
</evidence>
<evidence type="ECO:0000313" key="2">
    <source>
        <dbReference type="EMBL" id="NJP65345.1"/>
    </source>
</evidence>
<protein>
    <submittedName>
        <fullName evidence="2">Bacteriocin biosynthesis protein</fullName>
    </submittedName>
</protein>
<gene>
    <name evidence="2" type="ORF">HCJ92_03365</name>
</gene>
<dbReference type="InterPro" id="IPR023809">
    <property type="entry name" value="Thiopep_bacteriocin_synth_dom"/>
</dbReference>
<sequence length="316" mass="34564">MHEPDAIEDAVLAVLAGATVEEAARTAGTQAAALSEAIERYRAAGRAALDAEPSAWHQANIRFRDYASGDQVFRSYLAPALHGGPVGTWWFVRKHPHWRLRYHPAVDASPEDAVRHVSEALESSVSLSVVTEWTSTRYEPEAIAFGGPVGVMLAHKLFHADSVGVLGYLGIAADRRERTLDAKTTSLFAMTLLMRAAGLEFGEQGDVWGRVEERRPLPGNVSPEQASSMVEPMRHLLLSDARPLLDAGALASVRSWIERLEHSGRALATAAGSGKIGLGKRGVLARHVLFHWNRMGFDLRQQSIWSRAAREAVLDR</sequence>
<keyword evidence="3" id="KW-1185">Reference proteome</keyword>
<dbReference type="Pfam" id="PF14028">
    <property type="entry name" value="Lant_dehydr_C"/>
    <property type="match status" value="1"/>
</dbReference>
<organism evidence="2 3">
    <name type="scientific">Streptomyces spiramenti</name>
    <dbReference type="NCBI Taxonomy" id="2720606"/>
    <lineage>
        <taxon>Bacteria</taxon>
        <taxon>Bacillati</taxon>
        <taxon>Actinomycetota</taxon>
        <taxon>Actinomycetes</taxon>
        <taxon>Kitasatosporales</taxon>
        <taxon>Streptomycetaceae</taxon>
        <taxon>Streptomyces</taxon>
    </lineage>
</organism>
<reference evidence="2 3" key="1">
    <citation type="submission" date="2020-03" db="EMBL/GenBank/DDBJ databases">
        <title>Draft genome of Streptomyces sp. ventii, isolated from the Axial Seamount in the Pacific Ocean, and resequencing of the two type strains Streptomyces lonarensis strain NCL 716 and Streptomyces bohaiensis strain 11A07.</title>
        <authorList>
            <person name="Loughran R.M."/>
            <person name="Pfannmuller K.M."/>
            <person name="Wasson B.J."/>
            <person name="Deadmond M.C."/>
            <person name="Paddock B.E."/>
            <person name="Koyack M.J."/>
            <person name="Gallegos D.A."/>
            <person name="Mitchell E.A."/>
            <person name="Ushijima B."/>
            <person name="Saw J.H."/>
            <person name="Mcphail K.L."/>
            <person name="Videau P."/>
        </authorList>
    </citation>
    <scope>NUCLEOTIDE SEQUENCE [LARGE SCALE GENOMIC DNA]</scope>
    <source>
        <strain evidence="3">5675061</strain>
    </source>
</reference>
<accession>A0ABX1AM29</accession>
<evidence type="ECO:0000259" key="1">
    <source>
        <dbReference type="Pfam" id="PF14028"/>
    </source>
</evidence>
<dbReference type="Proteomes" id="UP000746503">
    <property type="component" value="Unassembled WGS sequence"/>
</dbReference>
<proteinExistence type="predicted"/>
<dbReference type="NCBIfam" id="TIGR03891">
    <property type="entry name" value="thiopep_ocin"/>
    <property type="match status" value="1"/>
</dbReference>
<name>A0ABX1AM29_9ACTN</name>
<feature type="domain" description="Thiopeptide-type bacteriocin biosynthesis" evidence="1">
    <location>
        <begin position="56"/>
        <end position="312"/>
    </location>
</feature>
<comment type="caution">
    <text evidence="2">The sequence shown here is derived from an EMBL/GenBank/DDBJ whole genome shotgun (WGS) entry which is preliminary data.</text>
</comment>